<reference evidence="3" key="1">
    <citation type="submission" date="2024-06" db="EMBL/GenBank/DDBJ databases">
        <title>The genome sequences of Kitasatospora sp. strain HUAS MG31.</title>
        <authorList>
            <person name="Mo P."/>
        </authorList>
    </citation>
    <scope>NUCLEOTIDE SEQUENCE</scope>
    <source>
        <strain evidence="3">HUAS MG31</strain>
    </source>
</reference>
<dbReference type="KEGG" id="kcm:ABWK59_34080"/>
<name>A0AAU8K4E9_9ACTN</name>
<gene>
    <name evidence="3" type="ORF">ABWK59_34080</name>
</gene>
<accession>A0AAU8K4E9</accession>
<dbReference type="InterPro" id="IPR007436">
    <property type="entry name" value="DUF485"/>
</dbReference>
<dbReference type="Pfam" id="PF04341">
    <property type="entry name" value="DUF485"/>
    <property type="match status" value="1"/>
</dbReference>
<evidence type="ECO:0000256" key="1">
    <source>
        <dbReference type="SAM" id="MobiDB-lite"/>
    </source>
</evidence>
<dbReference type="AlphaFoldDB" id="A0AAU8K4E9"/>
<feature type="transmembrane region" description="Helical" evidence="2">
    <location>
        <begin position="73"/>
        <end position="94"/>
    </location>
</feature>
<dbReference type="EMBL" id="CP159872">
    <property type="protein sequence ID" value="XCM83600.1"/>
    <property type="molecule type" value="Genomic_DNA"/>
</dbReference>
<feature type="transmembrane region" description="Helical" evidence="2">
    <location>
        <begin position="43"/>
        <end position="67"/>
    </location>
</feature>
<sequence>MSSPFQPHAQRAAAAPPPTAVPPAAHGELDALHDTRMRLARGFAVANGALFAVTLLLACTAGGLLGTEVAGRINLGMALGLVQGVLLLGSAALFDRRSRRTGDRAADRLRERITAATRRPAQPSPAAAGPYGGYAGYGGYGGQSGQGGYGGHGYDAMDAYLYDGRPPTGDGAVWR</sequence>
<organism evidence="3">
    <name type="scientific">Kitasatospora camelliae</name>
    <dbReference type="NCBI Taxonomy" id="3156397"/>
    <lineage>
        <taxon>Bacteria</taxon>
        <taxon>Bacillati</taxon>
        <taxon>Actinomycetota</taxon>
        <taxon>Actinomycetes</taxon>
        <taxon>Kitasatosporales</taxon>
        <taxon>Streptomycetaceae</taxon>
        <taxon>Kitasatospora</taxon>
    </lineage>
</organism>
<keyword evidence="2" id="KW-1133">Transmembrane helix</keyword>
<feature type="region of interest" description="Disordered" evidence="1">
    <location>
        <begin position="1"/>
        <end position="24"/>
    </location>
</feature>
<keyword evidence="2" id="KW-0812">Transmembrane</keyword>
<evidence type="ECO:0000313" key="3">
    <source>
        <dbReference type="EMBL" id="XCM83600.1"/>
    </source>
</evidence>
<protein>
    <submittedName>
        <fullName evidence="3">DUF485 domain-containing protein</fullName>
    </submittedName>
</protein>
<keyword evidence="2" id="KW-0472">Membrane</keyword>
<proteinExistence type="predicted"/>
<dbReference type="RefSeq" id="WP_354644536.1">
    <property type="nucleotide sequence ID" value="NZ_CP159872.1"/>
</dbReference>
<evidence type="ECO:0000256" key="2">
    <source>
        <dbReference type="SAM" id="Phobius"/>
    </source>
</evidence>